<name>A0A3D8GTG3_9BACI</name>
<evidence type="ECO:0000256" key="1">
    <source>
        <dbReference type="SAM" id="SignalP"/>
    </source>
</evidence>
<accession>A0A3D8GTG3</accession>
<evidence type="ECO:0000313" key="3">
    <source>
        <dbReference type="Proteomes" id="UP000257144"/>
    </source>
</evidence>
<organism evidence="2 3">
    <name type="scientific">Neobacillus piezotolerans</name>
    <dbReference type="NCBI Taxonomy" id="2259171"/>
    <lineage>
        <taxon>Bacteria</taxon>
        <taxon>Bacillati</taxon>
        <taxon>Bacillota</taxon>
        <taxon>Bacilli</taxon>
        <taxon>Bacillales</taxon>
        <taxon>Bacillaceae</taxon>
        <taxon>Neobacillus</taxon>
    </lineage>
</organism>
<dbReference type="SUPFAM" id="SSF101898">
    <property type="entry name" value="NHL repeat"/>
    <property type="match status" value="1"/>
</dbReference>
<sequence length="389" mass="41811">MKRAFSIIVGLALLLAGLPFANAEDNCSQYEGIEKVWWDGAELKPGQIGRLTALSSTPLYKMDGENKIYARTLKAGELYRIYAFKPGMLSVGGGYYVVRDSRVNYGTPSKAKLEAAACVYAPVPAGQLVNIGPTIQNITAMAAATGYAPDGTPLMYVVMQGQPAKLIVMDLLQNKVVDQKPLGTSTSAWAITVDAAQNAWIGGTPSEHLYRYNPGTKTLTDAGKATVKGTSIHDLEALPDGTIYGSGSPNGNVFSYKPGQGFTDLGQVLPDKKLARSVAYNEKTNTLFVGVGAKAQLVAWNLATNKKQAILPAAYQGETSVYDLDEENGFLFAKLEPSKKILVFNSSTYAFLGELPASSRGVSPVLGRENAVYFTHQYTLKNTALIRKK</sequence>
<evidence type="ECO:0008006" key="4">
    <source>
        <dbReference type="Google" id="ProtNLM"/>
    </source>
</evidence>
<feature type="signal peptide" evidence="1">
    <location>
        <begin position="1"/>
        <end position="23"/>
    </location>
</feature>
<keyword evidence="3" id="KW-1185">Reference proteome</keyword>
<keyword evidence="1" id="KW-0732">Signal</keyword>
<dbReference type="Gene3D" id="2.130.10.10">
    <property type="entry name" value="YVTN repeat-like/Quinoprotein amine dehydrogenase"/>
    <property type="match status" value="1"/>
</dbReference>
<dbReference type="InterPro" id="IPR015943">
    <property type="entry name" value="WD40/YVTN_repeat-like_dom_sf"/>
</dbReference>
<dbReference type="OrthoDB" id="843723at2"/>
<dbReference type="EMBL" id="QNQT01000002">
    <property type="protein sequence ID" value="RDU37738.1"/>
    <property type="molecule type" value="Genomic_DNA"/>
</dbReference>
<feature type="chain" id="PRO_5017696421" description="WD40 repeat domain-containing protein" evidence="1">
    <location>
        <begin position="24"/>
        <end position="389"/>
    </location>
</feature>
<dbReference type="Proteomes" id="UP000257144">
    <property type="component" value="Unassembled WGS sequence"/>
</dbReference>
<dbReference type="RefSeq" id="WP_115451409.1">
    <property type="nucleotide sequence ID" value="NZ_QNQT01000002.1"/>
</dbReference>
<reference evidence="2 3" key="1">
    <citation type="submission" date="2018-07" db="EMBL/GenBank/DDBJ databases">
        <title>Bacillus sp. YLB-04 draft genome sequence.</title>
        <authorList>
            <person name="Yu L."/>
            <person name="Tang X."/>
        </authorList>
    </citation>
    <scope>NUCLEOTIDE SEQUENCE [LARGE SCALE GENOMIC DNA]</scope>
    <source>
        <strain evidence="2 3">YLB-04</strain>
    </source>
</reference>
<dbReference type="AlphaFoldDB" id="A0A3D8GTG3"/>
<evidence type="ECO:0000313" key="2">
    <source>
        <dbReference type="EMBL" id="RDU37738.1"/>
    </source>
</evidence>
<gene>
    <name evidence="2" type="ORF">DRW41_07880</name>
</gene>
<protein>
    <recommendedName>
        <fullName evidence="4">WD40 repeat domain-containing protein</fullName>
    </recommendedName>
</protein>
<proteinExistence type="predicted"/>
<comment type="caution">
    <text evidence="2">The sequence shown here is derived from an EMBL/GenBank/DDBJ whole genome shotgun (WGS) entry which is preliminary data.</text>
</comment>